<accession>A0A479ZWL2</accession>
<dbReference type="Pfam" id="PF00069">
    <property type="entry name" value="Pkinase"/>
    <property type="match status" value="1"/>
</dbReference>
<dbReference type="AlphaFoldDB" id="A0A479ZWL2"/>
<gene>
    <name evidence="11" type="ORF">SR1949_21220</name>
</gene>
<dbReference type="GO" id="GO:0004674">
    <property type="term" value="F:protein serine/threonine kinase activity"/>
    <property type="evidence" value="ECO:0007669"/>
    <property type="project" value="UniProtKB-KW"/>
</dbReference>
<evidence type="ECO:0000313" key="11">
    <source>
        <dbReference type="EMBL" id="GCL37015.1"/>
    </source>
</evidence>
<dbReference type="GO" id="GO:0005524">
    <property type="term" value="F:ATP binding"/>
    <property type="evidence" value="ECO:0007669"/>
    <property type="project" value="UniProtKB-KW"/>
</dbReference>
<protein>
    <recommendedName>
        <fullName evidence="1">non-specific serine/threonine protein kinase</fullName>
        <ecNumber evidence="1">2.7.11.1</ecNumber>
    </recommendedName>
</protein>
<evidence type="ECO:0000256" key="4">
    <source>
        <dbReference type="ARBA" id="ARBA00022741"/>
    </source>
</evidence>
<dbReference type="Gene3D" id="1.10.510.10">
    <property type="entry name" value="Transferase(Phosphotransferase) domain 1"/>
    <property type="match status" value="1"/>
</dbReference>
<sequence>MIEPGDIISNRYHVLQELGDGNFGKTFEVEDSLMGDHKVIKVLRFGNSSNPKVVELFEQEYDVLKKLNHPGIPKVKVDGYLKFRCIHTQEILHGLVMEKIAGQDLGEWLKQNQKIPNTKLAIEWLKQLIDILDHVHSQNYLHRDIKPDNIMLKPDGQLVLIDFGIVKEATQKTQKQTIPGTQIGTPGYCSPEQENGIGVTYQSDFFSLGRTFVHLLTGIYPGNGNLQLDPRKSKLLWRDEAPEISEEFKDLIDDLIEHQPRDRPRNTQEILQEIKEIAADNKPTLFPVPIVFLSFALNLVFLTLLAMVNILTLGWKVFFLVVVCVIGGFLFLPLIKYLL</sequence>
<evidence type="ECO:0000256" key="3">
    <source>
        <dbReference type="ARBA" id="ARBA00022679"/>
    </source>
</evidence>
<dbReference type="PANTHER" id="PTHR24363:SF0">
    <property type="entry name" value="SERINE_THREONINE KINASE LIKE DOMAIN CONTAINING 1"/>
    <property type="match status" value="1"/>
</dbReference>
<feature type="domain" description="Protein kinase" evidence="10">
    <location>
        <begin position="12"/>
        <end position="285"/>
    </location>
</feature>
<evidence type="ECO:0000259" key="10">
    <source>
        <dbReference type="PROSITE" id="PS50011"/>
    </source>
</evidence>
<dbReference type="EC" id="2.7.11.1" evidence="1"/>
<dbReference type="InterPro" id="IPR000719">
    <property type="entry name" value="Prot_kinase_dom"/>
</dbReference>
<organism evidence="11 12">
    <name type="scientific">Sphaerospermopsis reniformis</name>
    <dbReference type="NCBI Taxonomy" id="531300"/>
    <lineage>
        <taxon>Bacteria</taxon>
        <taxon>Bacillati</taxon>
        <taxon>Cyanobacteriota</taxon>
        <taxon>Cyanophyceae</taxon>
        <taxon>Nostocales</taxon>
        <taxon>Aphanizomenonaceae</taxon>
        <taxon>Sphaerospermopsis</taxon>
    </lineage>
</organism>
<comment type="caution">
    <text evidence="11">The sequence shown here is derived from an EMBL/GenBank/DDBJ whole genome shotgun (WGS) entry which is preliminary data.</text>
</comment>
<evidence type="ECO:0000313" key="12">
    <source>
        <dbReference type="Proteomes" id="UP000300142"/>
    </source>
</evidence>
<keyword evidence="9" id="KW-1133">Transmembrane helix</keyword>
<name>A0A479ZWL2_9CYAN</name>
<keyword evidence="12" id="KW-1185">Reference proteome</keyword>
<evidence type="ECO:0000256" key="8">
    <source>
        <dbReference type="ARBA" id="ARBA00048679"/>
    </source>
</evidence>
<dbReference type="PANTHER" id="PTHR24363">
    <property type="entry name" value="SERINE/THREONINE PROTEIN KINASE"/>
    <property type="match status" value="1"/>
</dbReference>
<keyword evidence="6" id="KW-0067">ATP-binding</keyword>
<comment type="catalytic activity">
    <reaction evidence="7">
        <text>L-threonyl-[protein] + ATP = O-phospho-L-threonyl-[protein] + ADP + H(+)</text>
        <dbReference type="Rhea" id="RHEA:46608"/>
        <dbReference type="Rhea" id="RHEA-COMP:11060"/>
        <dbReference type="Rhea" id="RHEA-COMP:11605"/>
        <dbReference type="ChEBI" id="CHEBI:15378"/>
        <dbReference type="ChEBI" id="CHEBI:30013"/>
        <dbReference type="ChEBI" id="CHEBI:30616"/>
        <dbReference type="ChEBI" id="CHEBI:61977"/>
        <dbReference type="ChEBI" id="CHEBI:456216"/>
        <dbReference type="EC" id="2.7.11.1"/>
    </reaction>
</comment>
<dbReference type="SUPFAM" id="SSF56112">
    <property type="entry name" value="Protein kinase-like (PK-like)"/>
    <property type="match status" value="1"/>
</dbReference>
<feature type="transmembrane region" description="Helical" evidence="9">
    <location>
        <begin position="290"/>
        <end position="311"/>
    </location>
</feature>
<keyword evidence="3" id="KW-0808">Transferase</keyword>
<keyword evidence="4" id="KW-0547">Nucleotide-binding</keyword>
<proteinExistence type="predicted"/>
<dbReference type="SMART" id="SM00220">
    <property type="entry name" value="S_TKc"/>
    <property type="match status" value="1"/>
</dbReference>
<dbReference type="CDD" id="cd14014">
    <property type="entry name" value="STKc_PknB_like"/>
    <property type="match status" value="1"/>
</dbReference>
<dbReference type="PROSITE" id="PS50011">
    <property type="entry name" value="PROTEIN_KINASE_DOM"/>
    <property type="match status" value="1"/>
</dbReference>
<evidence type="ECO:0000256" key="6">
    <source>
        <dbReference type="ARBA" id="ARBA00022840"/>
    </source>
</evidence>
<evidence type="ECO:0000256" key="2">
    <source>
        <dbReference type="ARBA" id="ARBA00022527"/>
    </source>
</evidence>
<dbReference type="InterPro" id="IPR011009">
    <property type="entry name" value="Kinase-like_dom_sf"/>
</dbReference>
<evidence type="ECO:0000256" key="7">
    <source>
        <dbReference type="ARBA" id="ARBA00047899"/>
    </source>
</evidence>
<dbReference type="EMBL" id="BJCE01000058">
    <property type="protein sequence ID" value="GCL37015.1"/>
    <property type="molecule type" value="Genomic_DNA"/>
</dbReference>
<keyword evidence="2 11" id="KW-0723">Serine/threonine-protein kinase</keyword>
<evidence type="ECO:0000256" key="5">
    <source>
        <dbReference type="ARBA" id="ARBA00022777"/>
    </source>
</evidence>
<keyword evidence="5 11" id="KW-0418">Kinase</keyword>
<keyword evidence="9" id="KW-0812">Transmembrane</keyword>
<dbReference type="Proteomes" id="UP000300142">
    <property type="component" value="Unassembled WGS sequence"/>
</dbReference>
<evidence type="ECO:0000256" key="9">
    <source>
        <dbReference type="SAM" id="Phobius"/>
    </source>
</evidence>
<feature type="transmembrane region" description="Helical" evidence="9">
    <location>
        <begin position="317"/>
        <end position="335"/>
    </location>
</feature>
<dbReference type="RefSeq" id="WP_096568174.1">
    <property type="nucleotide sequence ID" value="NZ_BJCE01000058.1"/>
</dbReference>
<dbReference type="Gene3D" id="3.30.200.20">
    <property type="entry name" value="Phosphorylase Kinase, domain 1"/>
    <property type="match status" value="1"/>
</dbReference>
<dbReference type="PROSITE" id="PS00108">
    <property type="entry name" value="PROTEIN_KINASE_ST"/>
    <property type="match status" value="1"/>
</dbReference>
<keyword evidence="9" id="KW-0472">Membrane</keyword>
<comment type="catalytic activity">
    <reaction evidence="8">
        <text>L-seryl-[protein] + ATP = O-phospho-L-seryl-[protein] + ADP + H(+)</text>
        <dbReference type="Rhea" id="RHEA:17989"/>
        <dbReference type="Rhea" id="RHEA-COMP:9863"/>
        <dbReference type="Rhea" id="RHEA-COMP:11604"/>
        <dbReference type="ChEBI" id="CHEBI:15378"/>
        <dbReference type="ChEBI" id="CHEBI:29999"/>
        <dbReference type="ChEBI" id="CHEBI:30616"/>
        <dbReference type="ChEBI" id="CHEBI:83421"/>
        <dbReference type="ChEBI" id="CHEBI:456216"/>
        <dbReference type="EC" id="2.7.11.1"/>
    </reaction>
</comment>
<reference evidence="12" key="1">
    <citation type="submission" date="2019-02" db="EMBL/GenBank/DDBJ databases">
        <title>Draft genome sequence of Sphaerospermopsis reniformis NIES-1949.</title>
        <authorList>
            <person name="Yamaguchi H."/>
            <person name="Suzuki S."/>
            <person name="Kawachi M."/>
        </authorList>
    </citation>
    <scope>NUCLEOTIDE SEQUENCE [LARGE SCALE GENOMIC DNA]</scope>
    <source>
        <strain evidence="12">NIES-1949</strain>
    </source>
</reference>
<dbReference type="InterPro" id="IPR008271">
    <property type="entry name" value="Ser/Thr_kinase_AS"/>
</dbReference>
<evidence type="ECO:0000256" key="1">
    <source>
        <dbReference type="ARBA" id="ARBA00012513"/>
    </source>
</evidence>